<dbReference type="Pfam" id="PF00201">
    <property type="entry name" value="UDPGT"/>
    <property type="match status" value="1"/>
</dbReference>
<gene>
    <name evidence="2" type="ORF">Q8A67_006964</name>
</gene>
<dbReference type="EMBL" id="JAUYZG010000006">
    <property type="protein sequence ID" value="KAK2905165.1"/>
    <property type="molecule type" value="Genomic_DNA"/>
</dbReference>
<evidence type="ECO:0000313" key="2">
    <source>
        <dbReference type="EMBL" id="KAK2905165.1"/>
    </source>
</evidence>
<keyword evidence="1" id="KW-0808">Transferase</keyword>
<organism evidence="2 3">
    <name type="scientific">Cirrhinus molitorella</name>
    <name type="common">mud carp</name>
    <dbReference type="NCBI Taxonomy" id="172907"/>
    <lineage>
        <taxon>Eukaryota</taxon>
        <taxon>Metazoa</taxon>
        <taxon>Chordata</taxon>
        <taxon>Craniata</taxon>
        <taxon>Vertebrata</taxon>
        <taxon>Euteleostomi</taxon>
        <taxon>Actinopterygii</taxon>
        <taxon>Neopterygii</taxon>
        <taxon>Teleostei</taxon>
        <taxon>Ostariophysi</taxon>
        <taxon>Cypriniformes</taxon>
        <taxon>Cyprinidae</taxon>
        <taxon>Labeoninae</taxon>
        <taxon>Labeonini</taxon>
        <taxon>Cirrhinus</taxon>
    </lineage>
</organism>
<proteinExistence type="predicted"/>
<reference evidence="2" key="1">
    <citation type="submission" date="2023-08" db="EMBL/GenBank/DDBJ databases">
        <title>Chromosome-level Genome Assembly of mud carp (Cirrhinus molitorella).</title>
        <authorList>
            <person name="Liu H."/>
        </authorList>
    </citation>
    <scope>NUCLEOTIDE SEQUENCE</scope>
    <source>
        <strain evidence="2">Prfri</strain>
        <tissue evidence="2">Muscle</tissue>
    </source>
</reference>
<sequence>MKPLVEELGRRGNQVVVVIPEEDEIASHVLQKKTSMVEIMSRAALWFMHFDFAFELPRPLMPNMILIGGMDNKKAEPLSQDKASARGANSKVLADFQDKLLIHTTSDSC</sequence>
<dbReference type="SUPFAM" id="SSF53756">
    <property type="entry name" value="UDP-Glycosyltransferase/glycogen phosphorylase"/>
    <property type="match status" value="1"/>
</dbReference>
<dbReference type="AlphaFoldDB" id="A0AA88Q591"/>
<evidence type="ECO:0000256" key="1">
    <source>
        <dbReference type="ARBA" id="ARBA00022679"/>
    </source>
</evidence>
<protein>
    <submittedName>
        <fullName evidence="2">Uncharacterized protein</fullName>
    </submittedName>
</protein>
<dbReference type="GO" id="GO:0008194">
    <property type="term" value="F:UDP-glycosyltransferase activity"/>
    <property type="evidence" value="ECO:0007669"/>
    <property type="project" value="InterPro"/>
</dbReference>
<dbReference type="InterPro" id="IPR002213">
    <property type="entry name" value="UDP_glucos_trans"/>
</dbReference>
<evidence type="ECO:0000313" key="3">
    <source>
        <dbReference type="Proteomes" id="UP001187343"/>
    </source>
</evidence>
<comment type="caution">
    <text evidence="2">The sequence shown here is derived from an EMBL/GenBank/DDBJ whole genome shotgun (WGS) entry which is preliminary data.</text>
</comment>
<dbReference type="Proteomes" id="UP001187343">
    <property type="component" value="Unassembled WGS sequence"/>
</dbReference>
<name>A0AA88Q591_9TELE</name>
<keyword evidence="3" id="KW-1185">Reference proteome</keyword>
<accession>A0AA88Q591</accession>